<dbReference type="PANTHER" id="PTHR39142">
    <property type="entry name" value="MID1P"/>
    <property type="match status" value="1"/>
</dbReference>
<comment type="caution">
    <text evidence="3">The sequence shown here is derived from an EMBL/GenBank/DDBJ whole genome shotgun (WGS) entry which is preliminary data.</text>
</comment>
<dbReference type="Pfam" id="PF12929">
    <property type="entry name" value="Mid1"/>
    <property type="match status" value="1"/>
</dbReference>
<feature type="region of interest" description="Disordered" evidence="1">
    <location>
        <begin position="65"/>
        <end position="102"/>
    </location>
</feature>
<protein>
    <submittedName>
        <fullName evidence="3">Unnamed protein product</fullName>
    </submittedName>
</protein>
<feature type="compositionally biased region" description="Low complexity" evidence="1">
    <location>
        <begin position="75"/>
        <end position="102"/>
    </location>
</feature>
<proteinExistence type="predicted"/>
<keyword evidence="4" id="KW-1185">Reference proteome</keyword>
<feature type="chain" id="PRO_5040972577" evidence="2">
    <location>
        <begin position="18"/>
        <end position="574"/>
    </location>
</feature>
<feature type="compositionally biased region" description="Polar residues" evidence="1">
    <location>
        <begin position="65"/>
        <end position="74"/>
    </location>
</feature>
<dbReference type="GO" id="GO:0005262">
    <property type="term" value="F:calcium channel activity"/>
    <property type="evidence" value="ECO:0007669"/>
    <property type="project" value="InterPro"/>
</dbReference>
<evidence type="ECO:0000256" key="1">
    <source>
        <dbReference type="SAM" id="MobiDB-lite"/>
    </source>
</evidence>
<accession>A0A9W6YVB7</accession>
<gene>
    <name evidence="3" type="ORF">Amon01_000285900</name>
</gene>
<feature type="signal peptide" evidence="2">
    <location>
        <begin position="1"/>
        <end position="17"/>
    </location>
</feature>
<dbReference type="AlphaFoldDB" id="A0A9W6YVB7"/>
<evidence type="ECO:0000313" key="4">
    <source>
        <dbReference type="Proteomes" id="UP001165063"/>
    </source>
</evidence>
<organism evidence="3 4">
    <name type="scientific">Ambrosiozyma monospora</name>
    <name type="common">Yeast</name>
    <name type="synonym">Endomycopsis monosporus</name>
    <dbReference type="NCBI Taxonomy" id="43982"/>
    <lineage>
        <taxon>Eukaryota</taxon>
        <taxon>Fungi</taxon>
        <taxon>Dikarya</taxon>
        <taxon>Ascomycota</taxon>
        <taxon>Saccharomycotina</taxon>
        <taxon>Pichiomycetes</taxon>
        <taxon>Pichiales</taxon>
        <taxon>Pichiaceae</taxon>
        <taxon>Ambrosiozyma</taxon>
    </lineage>
</organism>
<sequence>MNPYIFTFFLLISQTLTLESVVSESNDEDNMDIYNYEDSNTMEPLGLEYAIPNLHPLNINENSIQQQKRGQNNIKAVTTSSASKTSSESQSSSSSKASSSAAPKLQDWDPIAATISAAENQQPVFYTFPIDYNATGTIQSYEILIFLSASICTQPQYYDDSDDYYNGLNLYWTFNDTETDVNRMESVTFNYGFAQTLVQKSKGNQTDENLRILVQPDNCPNCLSNDTWTFELGVSQSNAVFKWSDSQAVEFKDSDHESVVFSAADDTLGNTTYVYSLYVFDDGNGPKEALNSSWCAVKEFQKTVSVYDITSNTTTGDGNYFAVENLSRDTAYSAVLLGTNPSAAYGGTVYKKFSFNTTDSDACKVVYGLDFCSDVAYSVPASSGYVDGSQSINDLIAAYDNYSMSAYTNFSYALQQVACDTVLDARYSPIRTCDDCRKSYKDWLCSVSIPRCSTVERETYKHYNASDGRNDFIKSVINPPTEYYEIMPCISSCYFIARDCPADFQFSCPEDDNFVQLSYSDEKFRSDPSSDFLVCNAYGNVTTRSFGVSLVPDNVLIWVTWIVISIMFINPLDY</sequence>
<dbReference type="Proteomes" id="UP001165063">
    <property type="component" value="Unassembled WGS sequence"/>
</dbReference>
<evidence type="ECO:0000256" key="2">
    <source>
        <dbReference type="SAM" id="SignalP"/>
    </source>
</evidence>
<evidence type="ECO:0000313" key="3">
    <source>
        <dbReference type="EMBL" id="GMG23893.1"/>
    </source>
</evidence>
<dbReference type="GO" id="GO:0098703">
    <property type="term" value="P:calcium ion import across plasma membrane"/>
    <property type="evidence" value="ECO:0007669"/>
    <property type="project" value="InterPro"/>
</dbReference>
<dbReference type="EMBL" id="BSXU01001107">
    <property type="protein sequence ID" value="GMG23893.1"/>
    <property type="molecule type" value="Genomic_DNA"/>
</dbReference>
<dbReference type="PANTHER" id="PTHR39142:SF1">
    <property type="entry name" value="AEL197CP"/>
    <property type="match status" value="1"/>
</dbReference>
<reference evidence="3" key="1">
    <citation type="submission" date="2023-04" db="EMBL/GenBank/DDBJ databases">
        <title>Ambrosiozyma monospora NBRC 1965.</title>
        <authorList>
            <person name="Ichikawa N."/>
            <person name="Sato H."/>
            <person name="Tonouchi N."/>
        </authorList>
    </citation>
    <scope>NUCLEOTIDE SEQUENCE</scope>
    <source>
        <strain evidence="3">NBRC 1965</strain>
    </source>
</reference>
<dbReference type="InterPro" id="IPR024338">
    <property type="entry name" value="MID1/Yam8"/>
</dbReference>
<dbReference type="OrthoDB" id="5405745at2759"/>
<keyword evidence="2" id="KW-0732">Signal</keyword>
<name>A0A9W6YVB7_AMBMO</name>